<dbReference type="AlphaFoldDB" id="A0A9P6N5K8"/>
<name>A0A9P6N5K8_9BASI</name>
<comment type="caution">
    <text evidence="2">The sequence shown here is derived from an EMBL/GenBank/DDBJ whole genome shotgun (WGS) entry which is preliminary data.</text>
</comment>
<protein>
    <submittedName>
        <fullName evidence="2">Uncharacterized protein</fullName>
    </submittedName>
</protein>
<keyword evidence="3" id="KW-1185">Reference proteome</keyword>
<reference evidence="2" key="1">
    <citation type="submission" date="2013-11" db="EMBL/GenBank/DDBJ databases">
        <title>Genome sequence of the fusiform rust pathogen reveals effectors for host alternation and coevolution with pine.</title>
        <authorList>
            <consortium name="DOE Joint Genome Institute"/>
            <person name="Smith K."/>
            <person name="Pendleton A."/>
            <person name="Kubisiak T."/>
            <person name="Anderson C."/>
            <person name="Salamov A."/>
            <person name="Aerts A."/>
            <person name="Riley R."/>
            <person name="Clum A."/>
            <person name="Lindquist E."/>
            <person name="Ence D."/>
            <person name="Campbell M."/>
            <person name="Kronenberg Z."/>
            <person name="Feau N."/>
            <person name="Dhillon B."/>
            <person name="Hamelin R."/>
            <person name="Burleigh J."/>
            <person name="Smith J."/>
            <person name="Yandell M."/>
            <person name="Nelson C."/>
            <person name="Grigoriev I."/>
            <person name="Davis J."/>
        </authorList>
    </citation>
    <scope>NUCLEOTIDE SEQUENCE</scope>
    <source>
        <strain evidence="2">G11</strain>
    </source>
</reference>
<accession>A0A9P6N5K8</accession>
<sequence>MSSTLSLFIDNQPTILALSKPLRAAAGLHLRRDAHRSLDALLNTHPFYRLAHLVPSSSLPISFAAVRQRIKGKLEQARMQPPPPDILHRHHPTFNPRETKRALAALPGPKAPATAQLRANHSPLNNYLH</sequence>
<dbReference type="Proteomes" id="UP000886653">
    <property type="component" value="Unassembled WGS sequence"/>
</dbReference>
<organism evidence="2 3">
    <name type="scientific">Cronartium quercuum f. sp. fusiforme G11</name>
    <dbReference type="NCBI Taxonomy" id="708437"/>
    <lineage>
        <taxon>Eukaryota</taxon>
        <taxon>Fungi</taxon>
        <taxon>Dikarya</taxon>
        <taxon>Basidiomycota</taxon>
        <taxon>Pucciniomycotina</taxon>
        <taxon>Pucciniomycetes</taxon>
        <taxon>Pucciniales</taxon>
        <taxon>Coleosporiaceae</taxon>
        <taxon>Cronartium</taxon>
    </lineage>
</organism>
<evidence type="ECO:0000313" key="2">
    <source>
        <dbReference type="EMBL" id="KAG0139721.1"/>
    </source>
</evidence>
<feature type="region of interest" description="Disordered" evidence="1">
    <location>
        <begin position="109"/>
        <end position="129"/>
    </location>
</feature>
<evidence type="ECO:0000256" key="1">
    <source>
        <dbReference type="SAM" id="MobiDB-lite"/>
    </source>
</evidence>
<gene>
    <name evidence="2" type="ORF">CROQUDRAFT_101143</name>
</gene>
<dbReference type="EMBL" id="MU167532">
    <property type="protein sequence ID" value="KAG0139721.1"/>
    <property type="molecule type" value="Genomic_DNA"/>
</dbReference>
<feature type="compositionally biased region" description="Polar residues" evidence="1">
    <location>
        <begin position="117"/>
        <end position="129"/>
    </location>
</feature>
<proteinExistence type="predicted"/>
<evidence type="ECO:0000313" key="3">
    <source>
        <dbReference type="Proteomes" id="UP000886653"/>
    </source>
</evidence>